<accession>A0ABM9N240</accession>
<sequence>MQIWQNIKSILLACLKKISLGPFQLLVSMNSNQDNHSIEIKVEENQNEH</sequence>
<evidence type="ECO:0000313" key="1">
    <source>
        <dbReference type="EMBL" id="CAK1254483.1"/>
    </source>
</evidence>
<dbReference type="EMBL" id="CAUZLT010000008">
    <property type="protein sequence ID" value="CAK1254483.1"/>
    <property type="molecule type" value="Genomic_DNA"/>
</dbReference>
<protein>
    <submittedName>
        <fullName evidence="1">Uncharacterized protein</fullName>
    </submittedName>
</protein>
<proteinExistence type="predicted"/>
<name>A0ABM9N240_9LACO</name>
<comment type="caution">
    <text evidence="1">The sequence shown here is derived from an EMBL/GenBank/DDBJ whole genome shotgun (WGS) entry which is preliminary data.</text>
</comment>
<reference evidence="1 2" key="1">
    <citation type="submission" date="2023-10" db="EMBL/GenBank/DDBJ databases">
        <authorList>
            <person name="Botero Cardona J."/>
        </authorList>
    </citation>
    <scope>NUCLEOTIDE SEQUENCE [LARGE SCALE GENOMIC DNA]</scope>
    <source>
        <strain evidence="1 2">R-53137</strain>
    </source>
</reference>
<evidence type="ECO:0000313" key="2">
    <source>
        <dbReference type="Proteomes" id="UP001314262"/>
    </source>
</evidence>
<gene>
    <name evidence="1" type="ORF">R53137_KAKDMLNK_01570</name>
</gene>
<organism evidence="1 2">
    <name type="scientific">Fructobacillus tropaeoli</name>
    <dbReference type="NCBI Taxonomy" id="709323"/>
    <lineage>
        <taxon>Bacteria</taxon>
        <taxon>Bacillati</taxon>
        <taxon>Bacillota</taxon>
        <taxon>Bacilli</taxon>
        <taxon>Lactobacillales</taxon>
        <taxon>Lactobacillaceae</taxon>
        <taxon>Fructobacillus</taxon>
    </lineage>
</organism>
<keyword evidence="2" id="KW-1185">Reference proteome</keyword>
<dbReference type="Proteomes" id="UP001314262">
    <property type="component" value="Unassembled WGS sequence"/>
</dbReference>